<keyword evidence="2" id="KW-1185">Reference proteome</keyword>
<proteinExistence type="predicted"/>
<accession>A0AAW2G952</accession>
<sequence length="111" mass="12567">MRYDCAALFLVYTGTVKSSIAQARYRDAVRDSGCCISSSSSLAPGWVHCFCYRNNNTRRCGSGWCSGGSHVCAARERKRAKEGTREDAGEKVHRKYERLRVMCTWKWESSV</sequence>
<evidence type="ECO:0000313" key="1">
    <source>
        <dbReference type="EMBL" id="KAL0123887.1"/>
    </source>
</evidence>
<protein>
    <recommendedName>
        <fullName evidence="3">Secreted protein</fullName>
    </recommendedName>
</protein>
<reference evidence="1 2" key="1">
    <citation type="submission" date="2023-03" db="EMBL/GenBank/DDBJ databases">
        <title>High recombination rates correlate with genetic variation in Cardiocondyla obscurior ants.</title>
        <authorList>
            <person name="Errbii M."/>
        </authorList>
    </citation>
    <scope>NUCLEOTIDE SEQUENCE [LARGE SCALE GENOMIC DNA]</scope>
    <source>
        <strain evidence="1">Alpha-2009</strain>
        <tissue evidence="1">Whole body</tissue>
    </source>
</reference>
<name>A0AAW2G952_9HYME</name>
<gene>
    <name evidence="1" type="ORF">PUN28_006020</name>
</gene>
<organism evidence="1 2">
    <name type="scientific">Cardiocondyla obscurior</name>
    <dbReference type="NCBI Taxonomy" id="286306"/>
    <lineage>
        <taxon>Eukaryota</taxon>
        <taxon>Metazoa</taxon>
        <taxon>Ecdysozoa</taxon>
        <taxon>Arthropoda</taxon>
        <taxon>Hexapoda</taxon>
        <taxon>Insecta</taxon>
        <taxon>Pterygota</taxon>
        <taxon>Neoptera</taxon>
        <taxon>Endopterygota</taxon>
        <taxon>Hymenoptera</taxon>
        <taxon>Apocrita</taxon>
        <taxon>Aculeata</taxon>
        <taxon>Formicoidea</taxon>
        <taxon>Formicidae</taxon>
        <taxon>Myrmicinae</taxon>
        <taxon>Cardiocondyla</taxon>
    </lineage>
</organism>
<dbReference type="Proteomes" id="UP001430953">
    <property type="component" value="Unassembled WGS sequence"/>
</dbReference>
<comment type="caution">
    <text evidence="1">The sequence shown here is derived from an EMBL/GenBank/DDBJ whole genome shotgun (WGS) entry which is preliminary data.</text>
</comment>
<evidence type="ECO:0000313" key="2">
    <source>
        <dbReference type="Proteomes" id="UP001430953"/>
    </source>
</evidence>
<dbReference type="AlphaFoldDB" id="A0AAW2G952"/>
<dbReference type="EMBL" id="JADYXP020000005">
    <property type="protein sequence ID" value="KAL0123887.1"/>
    <property type="molecule type" value="Genomic_DNA"/>
</dbReference>
<evidence type="ECO:0008006" key="3">
    <source>
        <dbReference type="Google" id="ProtNLM"/>
    </source>
</evidence>